<feature type="domain" description="Actin interacting protein 3 C-terminal" evidence="4">
    <location>
        <begin position="554"/>
        <end position="1037"/>
    </location>
</feature>
<protein>
    <submittedName>
        <fullName evidence="5">Actin interacting protein 3-domain-containing protein</fullName>
    </submittedName>
</protein>
<feature type="coiled-coil region" evidence="2">
    <location>
        <begin position="816"/>
        <end position="843"/>
    </location>
</feature>
<dbReference type="InterPro" id="IPR056279">
    <property type="entry name" value="Aip3p_Bud6_N"/>
</dbReference>
<feature type="region of interest" description="Disordered" evidence="3">
    <location>
        <begin position="136"/>
        <end position="542"/>
    </location>
</feature>
<dbReference type="Pfam" id="PF03915">
    <property type="entry name" value="AIP3"/>
    <property type="match status" value="1"/>
</dbReference>
<feature type="compositionally biased region" description="Basic and acidic residues" evidence="3">
    <location>
        <begin position="371"/>
        <end position="380"/>
    </location>
</feature>
<dbReference type="GO" id="GO:0051286">
    <property type="term" value="C:cell tip"/>
    <property type="evidence" value="ECO:0007669"/>
    <property type="project" value="TreeGrafter"/>
</dbReference>
<dbReference type="STRING" id="1884261.A0A5C3QTV5"/>
<dbReference type="GO" id="GO:0030010">
    <property type="term" value="P:establishment of cell polarity"/>
    <property type="evidence" value="ECO:0007669"/>
    <property type="project" value="TreeGrafter"/>
</dbReference>
<proteinExistence type="predicted"/>
<dbReference type="InterPro" id="IPR005613">
    <property type="entry name" value="AIP3_C"/>
</dbReference>
<feature type="region of interest" description="Disordered" evidence="3">
    <location>
        <begin position="1"/>
        <end position="22"/>
    </location>
</feature>
<feature type="compositionally biased region" description="Low complexity" evidence="3">
    <location>
        <begin position="297"/>
        <end position="309"/>
    </location>
</feature>
<feature type="compositionally biased region" description="Basic and acidic residues" evidence="3">
    <location>
        <begin position="405"/>
        <end position="414"/>
    </location>
</feature>
<dbReference type="EMBL" id="ML178817">
    <property type="protein sequence ID" value="TFL05332.1"/>
    <property type="molecule type" value="Genomic_DNA"/>
</dbReference>
<dbReference type="AlphaFoldDB" id="A0A5C3QTV5"/>
<feature type="compositionally biased region" description="Pro residues" evidence="3">
    <location>
        <begin position="337"/>
        <end position="360"/>
    </location>
</feature>
<gene>
    <name evidence="5" type="ORF">BDV98DRAFT_543021</name>
</gene>
<evidence type="ECO:0000256" key="3">
    <source>
        <dbReference type="SAM" id="MobiDB-lite"/>
    </source>
</evidence>
<evidence type="ECO:0000259" key="4">
    <source>
        <dbReference type="SMART" id="SM00806"/>
    </source>
</evidence>
<evidence type="ECO:0000256" key="2">
    <source>
        <dbReference type="SAM" id="Coils"/>
    </source>
</evidence>
<dbReference type="GO" id="GO:0005519">
    <property type="term" value="F:cytoskeletal regulatory protein binding"/>
    <property type="evidence" value="ECO:0007669"/>
    <property type="project" value="InterPro"/>
</dbReference>
<feature type="compositionally biased region" description="Low complexity" evidence="3">
    <location>
        <begin position="230"/>
        <end position="245"/>
    </location>
</feature>
<evidence type="ECO:0000313" key="6">
    <source>
        <dbReference type="Proteomes" id="UP000305067"/>
    </source>
</evidence>
<dbReference type="Pfam" id="PF23153">
    <property type="entry name" value="Aip3p_Bud6_N"/>
    <property type="match status" value="1"/>
</dbReference>
<feature type="compositionally biased region" description="Low complexity" evidence="3">
    <location>
        <begin position="193"/>
        <end position="202"/>
    </location>
</feature>
<dbReference type="GO" id="GO:0005737">
    <property type="term" value="C:cytoplasm"/>
    <property type="evidence" value="ECO:0007669"/>
    <property type="project" value="TreeGrafter"/>
</dbReference>
<feature type="region of interest" description="Disordered" evidence="3">
    <location>
        <begin position="655"/>
        <end position="688"/>
    </location>
</feature>
<dbReference type="Gene3D" id="1.20.58.1540">
    <property type="entry name" value="Actin interacting protein 3, C-terminal domain"/>
    <property type="match status" value="1"/>
</dbReference>
<dbReference type="SMART" id="SM00806">
    <property type="entry name" value="AIP3"/>
    <property type="match status" value="1"/>
</dbReference>
<dbReference type="OrthoDB" id="783096at2759"/>
<keyword evidence="1 2" id="KW-0175">Coiled coil</keyword>
<evidence type="ECO:0000313" key="5">
    <source>
        <dbReference type="EMBL" id="TFL05332.1"/>
    </source>
</evidence>
<dbReference type="InterPro" id="IPR051825">
    <property type="entry name" value="SRCIN1"/>
</dbReference>
<dbReference type="PANTHER" id="PTHR22741">
    <property type="entry name" value="P140CAP/SNIP-RELATED"/>
    <property type="match status" value="1"/>
</dbReference>
<name>A0A5C3QTV5_9AGAR</name>
<feature type="region of interest" description="Disordered" evidence="3">
    <location>
        <begin position="937"/>
        <end position="956"/>
    </location>
</feature>
<feature type="region of interest" description="Disordered" evidence="3">
    <location>
        <begin position="1053"/>
        <end position="1077"/>
    </location>
</feature>
<feature type="compositionally biased region" description="Low complexity" evidence="3">
    <location>
        <begin position="494"/>
        <end position="503"/>
    </location>
</feature>
<accession>A0A5C3QTV5</accession>
<dbReference type="InterPro" id="IPR022782">
    <property type="entry name" value="AIP3-like_C"/>
</dbReference>
<evidence type="ECO:0000256" key="1">
    <source>
        <dbReference type="ARBA" id="ARBA00023054"/>
    </source>
</evidence>
<sequence>MYQASTSQASSANANDSTPTPTVESTVTRLLVSIKQLLEALTNWSQSRIDEQTVSNSYVKFGNDFNASVIAFQSFGIDMNELLSVPNDLRLVLEQCLSEDATEENLELYLPTVRQIITNLLQGLRGKQSVYRRLNAERGGSGGSASEKSEKATRKSHRSTGSRSGGGGGGDMVDPAMRGSQSRRPTSSKRTPHSNSVSSSSGIPPPPPMDETPSNSSRDGDFVGGFSVEAPPRSSSGPSSASSSRYQDLPVRTDSRNGMRSQDASSPPPQPAPSQVPASMRRYSLVDKPMPSPPPTVTVSSESSSTISVNDDDGTPSAMSRPPHQRTPSSSSTVLPPKSPSPGPPPDLPPPPPPFDPTQSPPQVSNTLAALKERDTLERRASKRFSTYNISKMTSASPSHGAGGKTDKRTADKKGNRRSLIAAGGGALTSNDLHVLAEEDEPPSSPFDAGSMAAALASPPPDGSGSRSTSKRGSSRSNLGEGRPPVPFIRMDSSESQRSSSYEQKPRTPSITPRGPSPEPSSAATLGPPRGGHTREASVDSTYIPAPPARFHLYLQLGREVKKVDVEPASLSFPALRVLFVDKFSYNPGLENFPAIYIRDPSSGVQYELEDMAEIAEGRVLSLNIEPLDQIKQHIDSQLSVLFQDIKELKTAVTSNNNRNSGYLPPPSPISSGNPLVESTPAPRPTDRQFQNVARRLSKYIGNTSTGSIPGIPSSSEPMPSVPFVLSNHHQQQLQPQMTGASTISEYSSRVVSDLKTQFDEVQNLRRDLGIMRQLYTEFMKSTKESLGTLRTQTQNVKTLANTKVGGARGYIDSGKKQLDERSQTVLTEMEKLQDAVENIRDDVLKRHITPKAAYIKSIRKDIDTIGKELTSLKEHITTVKPMWKKTWQEELANIVEEQQFLAHQEEFLTDLLGDHKDVQDVYAKIEQVVSIKGSQSSLKGRGGLKPGFRPPPPEEGHKGLSTVMRELQGAQVDSDSRMKAIEANQRNRMKELEAQKTGGGGDELQSEIKGFFDEGKKLKMTGGAEEVERLRQKRNDMTLKAMFTGGGTAIMDGSIGPASPGSSMYGGSFDTTVTPP</sequence>
<organism evidence="5 6">
    <name type="scientific">Pterulicium gracile</name>
    <dbReference type="NCBI Taxonomy" id="1884261"/>
    <lineage>
        <taxon>Eukaryota</taxon>
        <taxon>Fungi</taxon>
        <taxon>Dikarya</taxon>
        <taxon>Basidiomycota</taxon>
        <taxon>Agaricomycotina</taxon>
        <taxon>Agaricomycetes</taxon>
        <taxon>Agaricomycetidae</taxon>
        <taxon>Agaricales</taxon>
        <taxon>Pleurotineae</taxon>
        <taxon>Pterulaceae</taxon>
        <taxon>Pterulicium</taxon>
    </lineage>
</organism>
<reference evidence="5 6" key="1">
    <citation type="journal article" date="2019" name="Nat. Ecol. Evol.">
        <title>Megaphylogeny resolves global patterns of mushroom evolution.</title>
        <authorList>
            <person name="Varga T."/>
            <person name="Krizsan K."/>
            <person name="Foldi C."/>
            <person name="Dima B."/>
            <person name="Sanchez-Garcia M."/>
            <person name="Sanchez-Ramirez S."/>
            <person name="Szollosi G.J."/>
            <person name="Szarkandi J.G."/>
            <person name="Papp V."/>
            <person name="Albert L."/>
            <person name="Andreopoulos W."/>
            <person name="Angelini C."/>
            <person name="Antonin V."/>
            <person name="Barry K.W."/>
            <person name="Bougher N.L."/>
            <person name="Buchanan P."/>
            <person name="Buyck B."/>
            <person name="Bense V."/>
            <person name="Catcheside P."/>
            <person name="Chovatia M."/>
            <person name="Cooper J."/>
            <person name="Damon W."/>
            <person name="Desjardin D."/>
            <person name="Finy P."/>
            <person name="Geml J."/>
            <person name="Haridas S."/>
            <person name="Hughes K."/>
            <person name="Justo A."/>
            <person name="Karasinski D."/>
            <person name="Kautmanova I."/>
            <person name="Kiss B."/>
            <person name="Kocsube S."/>
            <person name="Kotiranta H."/>
            <person name="LaButti K.M."/>
            <person name="Lechner B.E."/>
            <person name="Liimatainen K."/>
            <person name="Lipzen A."/>
            <person name="Lukacs Z."/>
            <person name="Mihaltcheva S."/>
            <person name="Morgado L.N."/>
            <person name="Niskanen T."/>
            <person name="Noordeloos M.E."/>
            <person name="Ohm R.A."/>
            <person name="Ortiz-Santana B."/>
            <person name="Ovrebo C."/>
            <person name="Racz N."/>
            <person name="Riley R."/>
            <person name="Savchenko A."/>
            <person name="Shiryaev A."/>
            <person name="Soop K."/>
            <person name="Spirin V."/>
            <person name="Szebenyi C."/>
            <person name="Tomsovsky M."/>
            <person name="Tulloss R.E."/>
            <person name="Uehling J."/>
            <person name="Grigoriev I.V."/>
            <person name="Vagvolgyi C."/>
            <person name="Papp T."/>
            <person name="Martin F.M."/>
            <person name="Miettinen O."/>
            <person name="Hibbett D.S."/>
            <person name="Nagy L.G."/>
        </authorList>
    </citation>
    <scope>NUCLEOTIDE SEQUENCE [LARGE SCALE GENOMIC DNA]</scope>
    <source>
        <strain evidence="5 6">CBS 309.79</strain>
    </source>
</reference>
<dbReference type="PANTHER" id="PTHR22741:SF10">
    <property type="entry name" value="COILED-COIL DOMAIN-CONTAINING PROTEIN CG32809"/>
    <property type="match status" value="1"/>
</dbReference>
<feature type="compositionally biased region" description="Polar residues" evidence="3">
    <location>
        <begin position="384"/>
        <end position="398"/>
    </location>
</feature>
<dbReference type="Proteomes" id="UP000305067">
    <property type="component" value="Unassembled WGS sequence"/>
</dbReference>
<keyword evidence="6" id="KW-1185">Reference proteome</keyword>